<keyword evidence="2" id="KW-0540">Nuclease</keyword>
<comment type="similarity">
    <text evidence="1">Belongs to the EndA/NucM nuclease family.</text>
</comment>
<dbReference type="RefSeq" id="WP_230475957.1">
    <property type="nucleotide sequence ID" value="NZ_CP072842.1"/>
</dbReference>
<gene>
    <name evidence="7" type="ORF">J9309_11160</name>
</gene>
<protein>
    <submittedName>
        <fullName evidence="7">Endonuclease</fullName>
    </submittedName>
</protein>
<proteinExistence type="inferred from homology"/>
<dbReference type="InterPro" id="IPR007346">
    <property type="entry name" value="Endonuclease-I"/>
</dbReference>
<dbReference type="EMBL" id="CP072842">
    <property type="protein sequence ID" value="QTV05326.1"/>
    <property type="molecule type" value="Genomic_DNA"/>
</dbReference>
<evidence type="ECO:0000259" key="6">
    <source>
        <dbReference type="Pfam" id="PF18962"/>
    </source>
</evidence>
<feature type="signal peptide" evidence="5">
    <location>
        <begin position="1"/>
        <end position="19"/>
    </location>
</feature>
<sequence length="381" mass="43716">MKKSIFSILLLNLGFSVFAQIPQGYYDAATGTSYTLKTQLHEIIKTNHVDRTYNGLKDLYKSTDPLNGFRDKYYENDNTVLDIYSENPTGRDPYNYIPGDNLGAGQEGGGYNREHLVPQSFFDEYRTNPMRTDAFHVWPTDGKVNGWRSNFAFGEVVNRNSASACNSGATNTPCKSLNGTTKGKYVYNDDITVVEPIDEFKGDIARAILYFTTRYEDMMPDFYRTTRSNSKVMFDGSRDKAISDEFLSQLLTWHVQDPVSQRELDINNLIYNYQGNRNPFIDNPEYAQRIWGTLSSTDFNYQERPDINVINTNNNSVIVELKNNDKKIDKVMVYNMNGQMVQENVNQYNQNKLEVKFQSKGIYIIKIVGNGLEVNRKVVIK</sequence>
<evidence type="ECO:0000256" key="4">
    <source>
        <dbReference type="ARBA" id="ARBA00022801"/>
    </source>
</evidence>
<reference evidence="8" key="2">
    <citation type="submission" date="2021-04" db="EMBL/GenBank/DDBJ databases">
        <title>Taxonomy of Flavobacteriaceae bacterium ZY171143.</title>
        <authorList>
            <person name="Li F."/>
        </authorList>
    </citation>
    <scope>NUCLEOTIDE SEQUENCE [LARGE SCALE GENOMIC DNA]</scope>
    <source>
        <strain evidence="8">ZY171143</strain>
    </source>
</reference>
<evidence type="ECO:0000256" key="2">
    <source>
        <dbReference type="ARBA" id="ARBA00022722"/>
    </source>
</evidence>
<organism evidence="7 8">
    <name type="scientific">Faecalibacter bovis</name>
    <dbReference type="NCBI Taxonomy" id="2898187"/>
    <lineage>
        <taxon>Bacteria</taxon>
        <taxon>Pseudomonadati</taxon>
        <taxon>Bacteroidota</taxon>
        <taxon>Flavobacteriia</taxon>
        <taxon>Flavobacteriales</taxon>
        <taxon>Weeksellaceae</taxon>
        <taxon>Faecalibacter</taxon>
    </lineage>
</organism>
<evidence type="ECO:0000256" key="5">
    <source>
        <dbReference type="SAM" id="SignalP"/>
    </source>
</evidence>
<dbReference type="PANTHER" id="PTHR33607:SF2">
    <property type="entry name" value="ENDONUCLEASE-1"/>
    <property type="match status" value="1"/>
</dbReference>
<dbReference type="InterPro" id="IPR044925">
    <property type="entry name" value="His-Me_finger_sf"/>
</dbReference>
<keyword evidence="8" id="KW-1185">Reference proteome</keyword>
<dbReference type="NCBIfam" id="TIGR04183">
    <property type="entry name" value="Por_Secre_tail"/>
    <property type="match status" value="1"/>
</dbReference>
<dbReference type="Proteomes" id="UP000672011">
    <property type="component" value="Chromosome"/>
</dbReference>
<evidence type="ECO:0000256" key="3">
    <source>
        <dbReference type="ARBA" id="ARBA00022729"/>
    </source>
</evidence>
<dbReference type="Pfam" id="PF18962">
    <property type="entry name" value="Por_Secre_tail"/>
    <property type="match status" value="1"/>
</dbReference>
<evidence type="ECO:0000313" key="8">
    <source>
        <dbReference type="Proteomes" id="UP000672011"/>
    </source>
</evidence>
<evidence type="ECO:0000313" key="7">
    <source>
        <dbReference type="EMBL" id="QTV05326.1"/>
    </source>
</evidence>
<evidence type="ECO:0000256" key="1">
    <source>
        <dbReference type="ARBA" id="ARBA00006429"/>
    </source>
</evidence>
<feature type="chain" id="PRO_5047191924" evidence="5">
    <location>
        <begin position="20"/>
        <end position="381"/>
    </location>
</feature>
<dbReference type="GO" id="GO:0004519">
    <property type="term" value="F:endonuclease activity"/>
    <property type="evidence" value="ECO:0007669"/>
    <property type="project" value="UniProtKB-KW"/>
</dbReference>
<keyword evidence="3 5" id="KW-0732">Signal</keyword>
<reference evidence="7 8" key="1">
    <citation type="journal article" date="2021" name="Int. J. Syst. Evol. Microbiol.">
        <title>Faecalibacter bovis sp. nov., isolated from cow faeces.</title>
        <authorList>
            <person name="Li F."/>
            <person name="Zhao W."/>
            <person name="Hong Q."/>
            <person name="Shao Q."/>
            <person name="Song J."/>
            <person name="Yang S."/>
        </authorList>
    </citation>
    <scope>NUCLEOTIDE SEQUENCE [LARGE SCALE GENOMIC DNA]</scope>
    <source>
        <strain evidence="7 8">ZY171143</strain>
    </source>
</reference>
<name>A0ABX7XBP6_9FLAO</name>
<dbReference type="Pfam" id="PF04231">
    <property type="entry name" value="Endonuclease_1"/>
    <property type="match status" value="1"/>
</dbReference>
<keyword evidence="7" id="KW-0255">Endonuclease</keyword>
<dbReference type="SUPFAM" id="SSF54060">
    <property type="entry name" value="His-Me finger endonucleases"/>
    <property type="match status" value="1"/>
</dbReference>
<accession>A0ABX7XBP6</accession>
<feature type="domain" description="Secretion system C-terminal sorting" evidence="6">
    <location>
        <begin position="314"/>
        <end position="380"/>
    </location>
</feature>
<dbReference type="InterPro" id="IPR026444">
    <property type="entry name" value="Secre_tail"/>
</dbReference>
<keyword evidence="4" id="KW-0378">Hydrolase</keyword>
<dbReference type="PANTHER" id="PTHR33607">
    <property type="entry name" value="ENDONUCLEASE-1"/>
    <property type="match status" value="1"/>
</dbReference>